<dbReference type="InParanoid" id="A0A6P8ZYY7"/>
<feature type="region of interest" description="Disordered" evidence="1">
    <location>
        <begin position="58"/>
        <end position="90"/>
    </location>
</feature>
<evidence type="ECO:0000256" key="1">
    <source>
        <dbReference type="SAM" id="MobiDB-lite"/>
    </source>
</evidence>
<reference evidence="3" key="1">
    <citation type="submission" date="2025-08" db="UniProtKB">
        <authorList>
            <consortium name="RefSeq"/>
        </authorList>
    </citation>
    <scope>IDENTIFICATION</scope>
    <source>
        <tissue evidence="3">Total insect</tissue>
    </source>
</reference>
<dbReference type="OrthoDB" id="7677957at2759"/>
<feature type="region of interest" description="Disordered" evidence="1">
    <location>
        <begin position="1"/>
        <end position="43"/>
    </location>
</feature>
<evidence type="ECO:0000313" key="3">
    <source>
        <dbReference type="RefSeq" id="XP_034250668.1"/>
    </source>
</evidence>
<dbReference type="Proteomes" id="UP000515158">
    <property type="component" value="Unplaced"/>
</dbReference>
<name>A0A6P8ZYY7_THRPL</name>
<keyword evidence="2" id="KW-1185">Reference proteome</keyword>
<proteinExistence type="predicted"/>
<dbReference type="GeneID" id="117651056"/>
<accession>A0A6P8ZYY7</accession>
<dbReference type="AlphaFoldDB" id="A0A6P8ZYY7"/>
<organism evidence="3">
    <name type="scientific">Thrips palmi</name>
    <name type="common">Melon thrips</name>
    <dbReference type="NCBI Taxonomy" id="161013"/>
    <lineage>
        <taxon>Eukaryota</taxon>
        <taxon>Metazoa</taxon>
        <taxon>Ecdysozoa</taxon>
        <taxon>Arthropoda</taxon>
        <taxon>Hexapoda</taxon>
        <taxon>Insecta</taxon>
        <taxon>Pterygota</taxon>
        <taxon>Neoptera</taxon>
        <taxon>Paraneoptera</taxon>
        <taxon>Thysanoptera</taxon>
        <taxon>Terebrantia</taxon>
        <taxon>Thripoidea</taxon>
        <taxon>Thripidae</taxon>
        <taxon>Thrips</taxon>
    </lineage>
</organism>
<evidence type="ECO:0000313" key="2">
    <source>
        <dbReference type="Proteomes" id="UP000515158"/>
    </source>
</evidence>
<gene>
    <name evidence="3" type="primary">LOC117651056</name>
</gene>
<dbReference type="RefSeq" id="XP_034250668.1">
    <property type="nucleotide sequence ID" value="XM_034394777.1"/>
</dbReference>
<feature type="compositionally biased region" description="Polar residues" evidence="1">
    <location>
        <begin position="80"/>
        <end position="90"/>
    </location>
</feature>
<sequence length="140" mass="15136">MPSSRSGRHDPDGRLRSLPRRQHHQQYHGQHGQHGQRGEHHAQAQYAVAVPVSAYQEPVDAPHHTYQLPSTVGILGRPGSPSSDNNSDATLTDSELALARDSTLLVHNVAVTPAPCAPATYDHHITGVTQMGRARTPLAL</sequence>
<dbReference type="KEGG" id="tpal:117651056"/>
<protein>
    <submittedName>
        <fullName evidence="3">Uncharacterized protein LOC117651056 isoform X1</fullName>
    </submittedName>
</protein>
<feature type="compositionally biased region" description="Basic residues" evidence="1">
    <location>
        <begin position="17"/>
        <end position="26"/>
    </location>
</feature>